<dbReference type="GO" id="GO:0006906">
    <property type="term" value="P:vesicle fusion"/>
    <property type="evidence" value="ECO:0007669"/>
    <property type="project" value="TreeGrafter"/>
</dbReference>
<evidence type="ECO:0000313" key="6">
    <source>
        <dbReference type="Proteomes" id="UP000289886"/>
    </source>
</evidence>
<reference evidence="5 6" key="1">
    <citation type="submission" date="2019-01" db="EMBL/GenBank/DDBJ databases">
        <title>Draft Genome and Complete Hox-Cluster Characterization of the Sterlet Sturgeon (Acipenser ruthenus).</title>
        <authorList>
            <person name="Wei Q."/>
        </authorList>
    </citation>
    <scope>NUCLEOTIDE SEQUENCE [LARGE SCALE GENOMIC DNA]</scope>
    <source>
        <strain evidence="5">WHYD16114868_AA</strain>
        <tissue evidence="5">Blood</tissue>
    </source>
</reference>
<dbReference type="PRINTS" id="PR00360">
    <property type="entry name" value="C2DOMAIN"/>
</dbReference>
<evidence type="ECO:0000256" key="2">
    <source>
        <dbReference type="ARBA" id="ARBA00022737"/>
    </source>
</evidence>
<dbReference type="SUPFAM" id="SSF49562">
    <property type="entry name" value="C2 domain (Calcium/lipid-binding domain, CaLB)"/>
    <property type="match status" value="1"/>
</dbReference>
<dbReference type="Pfam" id="PF00168">
    <property type="entry name" value="C2"/>
    <property type="match status" value="1"/>
</dbReference>
<keyword evidence="2" id="KW-0677">Repeat</keyword>
<keyword evidence="6" id="KW-1185">Reference proteome</keyword>
<proteinExistence type="inferred from homology"/>
<comment type="caution">
    <text evidence="5">The sequence shown here is derived from an EMBL/GenBank/DDBJ whole genome shotgun (WGS) entry which is preliminary data.</text>
</comment>
<dbReference type="AlphaFoldDB" id="A0A444U4A7"/>
<dbReference type="GO" id="GO:0048791">
    <property type="term" value="P:calcium ion-regulated exocytosis of neurotransmitter"/>
    <property type="evidence" value="ECO:0007669"/>
    <property type="project" value="TreeGrafter"/>
</dbReference>
<comment type="similarity">
    <text evidence="1">Belongs to the synaptotagmin family.</text>
</comment>
<dbReference type="Gene3D" id="2.60.40.150">
    <property type="entry name" value="C2 domain"/>
    <property type="match status" value="1"/>
</dbReference>
<dbReference type="Proteomes" id="UP000289886">
    <property type="component" value="Unassembled WGS sequence"/>
</dbReference>
<feature type="region of interest" description="Disordered" evidence="3">
    <location>
        <begin position="196"/>
        <end position="224"/>
    </location>
</feature>
<evidence type="ECO:0000313" key="5">
    <source>
        <dbReference type="EMBL" id="RXM30022.1"/>
    </source>
</evidence>
<dbReference type="InterPro" id="IPR035892">
    <property type="entry name" value="C2_domain_sf"/>
</dbReference>
<dbReference type="PANTHER" id="PTHR10024:SF344">
    <property type="entry name" value="SYNAPTOTAGMIN-7"/>
    <property type="match status" value="1"/>
</dbReference>
<dbReference type="FunFam" id="2.60.40.150:FF:000028">
    <property type="entry name" value="Synaptotagmin 7"/>
    <property type="match status" value="1"/>
</dbReference>
<dbReference type="GO" id="GO:0001786">
    <property type="term" value="F:phosphatidylserine binding"/>
    <property type="evidence" value="ECO:0007669"/>
    <property type="project" value="TreeGrafter"/>
</dbReference>
<dbReference type="PROSITE" id="PS50004">
    <property type="entry name" value="C2"/>
    <property type="match status" value="1"/>
</dbReference>
<evidence type="ECO:0000259" key="4">
    <source>
        <dbReference type="PROSITE" id="PS50004"/>
    </source>
</evidence>
<dbReference type="InterPro" id="IPR001565">
    <property type="entry name" value="Synaptotagmin"/>
</dbReference>
<dbReference type="EMBL" id="SCEB01215347">
    <property type="protein sequence ID" value="RXM30022.1"/>
    <property type="molecule type" value="Genomic_DNA"/>
</dbReference>
<organism evidence="5 6">
    <name type="scientific">Acipenser ruthenus</name>
    <name type="common">Sterlet sturgeon</name>
    <dbReference type="NCBI Taxonomy" id="7906"/>
    <lineage>
        <taxon>Eukaryota</taxon>
        <taxon>Metazoa</taxon>
        <taxon>Chordata</taxon>
        <taxon>Craniata</taxon>
        <taxon>Vertebrata</taxon>
        <taxon>Euteleostomi</taxon>
        <taxon>Actinopterygii</taxon>
        <taxon>Chondrostei</taxon>
        <taxon>Acipenseriformes</taxon>
        <taxon>Acipenseridae</taxon>
        <taxon>Acipenser</taxon>
    </lineage>
</organism>
<dbReference type="GO" id="GO:0005509">
    <property type="term" value="F:calcium ion binding"/>
    <property type="evidence" value="ECO:0007669"/>
    <property type="project" value="TreeGrafter"/>
</dbReference>
<dbReference type="SMART" id="SM00239">
    <property type="entry name" value="C2"/>
    <property type="match status" value="1"/>
</dbReference>
<gene>
    <name evidence="5" type="ORF">EOD39_8208</name>
</gene>
<dbReference type="InterPro" id="IPR000008">
    <property type="entry name" value="C2_dom"/>
</dbReference>
<evidence type="ECO:0000256" key="3">
    <source>
        <dbReference type="SAM" id="MobiDB-lite"/>
    </source>
</evidence>
<protein>
    <submittedName>
        <fullName evidence="5">Synaptotagmin-7</fullName>
    </submittedName>
</protein>
<dbReference type="GO" id="GO:0030424">
    <property type="term" value="C:axon"/>
    <property type="evidence" value="ECO:0007669"/>
    <property type="project" value="TreeGrafter"/>
</dbReference>
<dbReference type="GO" id="GO:0030276">
    <property type="term" value="F:clathrin binding"/>
    <property type="evidence" value="ECO:0007669"/>
    <property type="project" value="TreeGrafter"/>
</dbReference>
<sequence length="224" mass="25438">MLMLCGICTWCQRKLAVHRERNLFKQNWMVLFSTLRLCRQAASLIQLSVSRLPGGNSTTVQGQLPHDEAEPHSSVSDLANSLTSEMLMGSRGELLLSLCYNPTANTITVNIIKARNLKAMDIGGTSDPYVKLWLMHKDKRVEKKKTVVMKCCLNPVFNESFPFEIPTERLRETTIIITVMDKDRLSRNDVIGKVRGAGTHTHTHTNTETHRHTHRHTNTHTETH</sequence>
<evidence type="ECO:0000256" key="1">
    <source>
        <dbReference type="ARBA" id="ARBA00006996"/>
    </source>
</evidence>
<dbReference type="PRINTS" id="PR00399">
    <property type="entry name" value="SYNAPTOTAGMN"/>
</dbReference>
<dbReference type="PANTHER" id="PTHR10024">
    <property type="entry name" value="SYNAPTOTAGMIN"/>
    <property type="match status" value="1"/>
</dbReference>
<dbReference type="GO" id="GO:0005886">
    <property type="term" value="C:plasma membrane"/>
    <property type="evidence" value="ECO:0007669"/>
    <property type="project" value="TreeGrafter"/>
</dbReference>
<feature type="domain" description="C2" evidence="4">
    <location>
        <begin position="90"/>
        <end position="214"/>
    </location>
</feature>
<accession>A0A444U4A7</accession>
<dbReference type="GO" id="GO:0005544">
    <property type="term" value="F:calcium-dependent phospholipid binding"/>
    <property type="evidence" value="ECO:0007669"/>
    <property type="project" value="TreeGrafter"/>
</dbReference>
<name>A0A444U4A7_ACIRT</name>
<dbReference type="GO" id="GO:0000149">
    <property type="term" value="F:SNARE binding"/>
    <property type="evidence" value="ECO:0007669"/>
    <property type="project" value="TreeGrafter"/>
</dbReference>
<dbReference type="GO" id="GO:0008021">
    <property type="term" value="C:synaptic vesicle"/>
    <property type="evidence" value="ECO:0007669"/>
    <property type="project" value="TreeGrafter"/>
</dbReference>